<feature type="domain" description="N-acetyltransferase" evidence="2">
    <location>
        <begin position="25"/>
        <end position="192"/>
    </location>
</feature>
<evidence type="ECO:0000313" key="4">
    <source>
        <dbReference type="Proteomes" id="UP000279275"/>
    </source>
</evidence>
<dbReference type="InterPro" id="IPR000182">
    <property type="entry name" value="GNAT_dom"/>
</dbReference>
<keyword evidence="1" id="KW-1133">Transmembrane helix</keyword>
<dbReference type="EMBL" id="RFFH01000001">
    <property type="protein sequence ID" value="RMI35253.1"/>
    <property type="molecule type" value="Genomic_DNA"/>
</dbReference>
<dbReference type="SUPFAM" id="SSF55729">
    <property type="entry name" value="Acyl-CoA N-acyltransferases (Nat)"/>
    <property type="match status" value="1"/>
</dbReference>
<dbReference type="InterPro" id="IPR056918">
    <property type="entry name" value="8xMP"/>
</dbReference>
<evidence type="ECO:0000259" key="2">
    <source>
        <dbReference type="PROSITE" id="PS51186"/>
    </source>
</evidence>
<dbReference type="Pfam" id="PF24838">
    <property type="entry name" value="8xMP"/>
    <property type="match status" value="1"/>
</dbReference>
<keyword evidence="1" id="KW-0812">Transmembrane</keyword>
<dbReference type="CDD" id="cd04301">
    <property type="entry name" value="NAT_SF"/>
    <property type="match status" value="1"/>
</dbReference>
<dbReference type="GO" id="GO:0016747">
    <property type="term" value="F:acyltransferase activity, transferring groups other than amino-acyl groups"/>
    <property type="evidence" value="ECO:0007669"/>
    <property type="project" value="InterPro"/>
</dbReference>
<dbReference type="PROSITE" id="PS51186">
    <property type="entry name" value="GNAT"/>
    <property type="match status" value="1"/>
</dbReference>
<reference evidence="3 4" key="1">
    <citation type="submission" date="2018-10" db="EMBL/GenBank/DDBJ databases">
        <title>Isolation from cow dung.</title>
        <authorList>
            <person name="Ling L."/>
        </authorList>
    </citation>
    <scope>NUCLEOTIDE SEQUENCE [LARGE SCALE GENOMIC DNA]</scope>
    <source>
        <strain evidence="3 4">NEAU-LL90</strain>
    </source>
</reference>
<evidence type="ECO:0000313" key="3">
    <source>
        <dbReference type="EMBL" id="RMI35253.1"/>
    </source>
</evidence>
<name>A0A3M2LF99_9NOCA</name>
<comment type="caution">
    <text evidence="3">The sequence shown here is derived from an EMBL/GenBank/DDBJ whole genome shotgun (WGS) entry which is preliminary data.</text>
</comment>
<protein>
    <submittedName>
        <fullName evidence="3">GNAT family N-acetyltransferase</fullName>
    </submittedName>
</protein>
<dbReference type="Pfam" id="PF00583">
    <property type="entry name" value="Acetyltransf_1"/>
    <property type="match status" value="1"/>
</dbReference>
<sequence>MAVVDRVSGVLRALGSGAQPEPAEPELRSAGESHLAGIVELAGRWQTSAPGRAAGKEGFLVSGYGIDTYRALLSRAEHFLVAVLDGQVIGFLVAYTDAEIQPEETLNVQIAAELGSVLVIKQVCVDPRFARRGLARRMYSTVLSANPDLPVVAAVVSDPVNVPSARLHHAMGFVPYRTVTAPDGIERTIWLNRKPSTTVLLKQYGYAVDLYKHEDTLNWSKLNNFFYISVALFTAYGVLQNTSGSRPHLHAFLLGISGLGLLTSIGFTLTLIAGTHYLGARKHVVGALEDRLVEAGGIRVVTASPVGTDQAWLKRSPTRFVLRGIPILVGFAWLAVGIAGLL</sequence>
<organism evidence="3 4">
    <name type="scientific">Nocardia stercoris</name>
    <dbReference type="NCBI Taxonomy" id="2483361"/>
    <lineage>
        <taxon>Bacteria</taxon>
        <taxon>Bacillati</taxon>
        <taxon>Actinomycetota</taxon>
        <taxon>Actinomycetes</taxon>
        <taxon>Mycobacteriales</taxon>
        <taxon>Nocardiaceae</taxon>
        <taxon>Nocardia</taxon>
    </lineage>
</organism>
<accession>A0A3M2LF99</accession>
<dbReference type="AlphaFoldDB" id="A0A3M2LF99"/>
<feature type="transmembrane region" description="Helical" evidence="1">
    <location>
        <begin position="251"/>
        <end position="273"/>
    </location>
</feature>
<gene>
    <name evidence="3" type="ORF">EBN03_02915</name>
</gene>
<keyword evidence="4" id="KW-1185">Reference proteome</keyword>
<evidence type="ECO:0000256" key="1">
    <source>
        <dbReference type="SAM" id="Phobius"/>
    </source>
</evidence>
<dbReference type="InterPro" id="IPR016181">
    <property type="entry name" value="Acyl_CoA_acyltransferase"/>
</dbReference>
<feature type="transmembrane region" description="Helical" evidence="1">
    <location>
        <begin position="222"/>
        <end position="239"/>
    </location>
</feature>
<feature type="transmembrane region" description="Helical" evidence="1">
    <location>
        <begin position="320"/>
        <end position="341"/>
    </location>
</feature>
<keyword evidence="1" id="KW-0472">Membrane</keyword>
<dbReference type="Gene3D" id="3.40.630.30">
    <property type="match status" value="1"/>
</dbReference>
<proteinExistence type="predicted"/>
<keyword evidence="3" id="KW-0808">Transferase</keyword>
<dbReference type="Proteomes" id="UP000279275">
    <property type="component" value="Unassembled WGS sequence"/>
</dbReference>